<reference evidence="6" key="1">
    <citation type="journal article" date="2020" name="mSystems">
        <title>Genome- and Community-Level Interaction Insights into Carbon Utilization and Element Cycling Functions of Hydrothermarchaeota in Hydrothermal Sediment.</title>
        <authorList>
            <person name="Zhou Z."/>
            <person name="Liu Y."/>
            <person name="Xu W."/>
            <person name="Pan J."/>
            <person name="Luo Z.H."/>
            <person name="Li M."/>
        </authorList>
    </citation>
    <scope>NUCLEOTIDE SEQUENCE [LARGE SCALE GENOMIC DNA]</scope>
    <source>
        <strain evidence="6">HyVt-485</strain>
    </source>
</reference>
<feature type="domain" description="Major facilitator superfamily (MFS) profile" evidence="5">
    <location>
        <begin position="1"/>
        <end position="237"/>
    </location>
</feature>
<proteinExistence type="predicted"/>
<evidence type="ECO:0000256" key="4">
    <source>
        <dbReference type="SAM" id="Phobius"/>
    </source>
</evidence>
<gene>
    <name evidence="6" type="ORF">ENJ42_05200</name>
</gene>
<dbReference type="GO" id="GO:0022857">
    <property type="term" value="F:transmembrane transporter activity"/>
    <property type="evidence" value="ECO:0007669"/>
    <property type="project" value="InterPro"/>
</dbReference>
<evidence type="ECO:0000256" key="1">
    <source>
        <dbReference type="ARBA" id="ARBA00022692"/>
    </source>
</evidence>
<dbReference type="Proteomes" id="UP000885830">
    <property type="component" value="Unassembled WGS sequence"/>
</dbReference>
<protein>
    <submittedName>
        <fullName evidence="6">MFS transporter</fullName>
    </submittedName>
</protein>
<keyword evidence="2 4" id="KW-1133">Transmembrane helix</keyword>
<organism evidence="6">
    <name type="scientific">Hellea balneolensis</name>
    <dbReference type="NCBI Taxonomy" id="287478"/>
    <lineage>
        <taxon>Bacteria</taxon>
        <taxon>Pseudomonadati</taxon>
        <taxon>Pseudomonadota</taxon>
        <taxon>Alphaproteobacteria</taxon>
        <taxon>Maricaulales</taxon>
        <taxon>Robiginitomaculaceae</taxon>
        <taxon>Hellea</taxon>
    </lineage>
</organism>
<name>A0A7C5LTC6_9PROT</name>
<keyword evidence="3 4" id="KW-0472">Membrane</keyword>
<evidence type="ECO:0000313" key="6">
    <source>
        <dbReference type="EMBL" id="HHL42994.1"/>
    </source>
</evidence>
<evidence type="ECO:0000256" key="2">
    <source>
        <dbReference type="ARBA" id="ARBA00022989"/>
    </source>
</evidence>
<dbReference type="Pfam" id="PF07690">
    <property type="entry name" value="MFS_1"/>
    <property type="match status" value="1"/>
</dbReference>
<feature type="transmembrane region" description="Helical" evidence="4">
    <location>
        <begin position="208"/>
        <end position="234"/>
    </location>
</feature>
<dbReference type="AlphaFoldDB" id="A0A7C5LTC6"/>
<dbReference type="InterPro" id="IPR036259">
    <property type="entry name" value="MFS_trans_sf"/>
</dbReference>
<feature type="transmembrane region" description="Helical" evidence="4">
    <location>
        <begin position="107"/>
        <end position="128"/>
    </location>
</feature>
<feature type="transmembrane region" description="Helical" evidence="4">
    <location>
        <begin position="140"/>
        <end position="161"/>
    </location>
</feature>
<evidence type="ECO:0000256" key="3">
    <source>
        <dbReference type="ARBA" id="ARBA00023136"/>
    </source>
</evidence>
<dbReference type="Gene3D" id="1.20.1250.20">
    <property type="entry name" value="MFS general substrate transporter like domains"/>
    <property type="match status" value="1"/>
</dbReference>
<accession>A0A7C5LTC6</accession>
<dbReference type="EMBL" id="DRMJ01000263">
    <property type="protein sequence ID" value="HHL42994.1"/>
    <property type="molecule type" value="Genomic_DNA"/>
</dbReference>
<dbReference type="PANTHER" id="PTHR23521:SF3">
    <property type="entry name" value="MFS TRANSPORTER"/>
    <property type="match status" value="1"/>
</dbReference>
<feature type="non-terminal residue" evidence="6">
    <location>
        <position position="237"/>
    </location>
</feature>
<dbReference type="InterPro" id="IPR011701">
    <property type="entry name" value="MFS"/>
</dbReference>
<dbReference type="PANTHER" id="PTHR23521">
    <property type="entry name" value="TRANSPORTER MFS SUPERFAMILY"/>
    <property type="match status" value="1"/>
</dbReference>
<evidence type="ECO:0000259" key="5">
    <source>
        <dbReference type="PROSITE" id="PS50850"/>
    </source>
</evidence>
<feature type="transmembrane region" description="Helical" evidence="4">
    <location>
        <begin position="48"/>
        <end position="70"/>
    </location>
</feature>
<keyword evidence="1 4" id="KW-0812">Transmembrane</keyword>
<sequence>MSALAPSPMSDERKLGIVSAISATFAISLAWGLSSPLISQHLERMTSSGVLLGWLISLAAVATIVATPFVPKLLARYSVRNVMGVCIILGAATIPAMKIFMVPEIWFALKFIASCAFTVVFVVAEIWINSQSPEHLRGRIFGMYGAALAGGMGLGSGLAVLTGIDGWSPFLICTGINLMAILPLLIFRRASVPQTTPSADARFTAIWTIMRAAPAIMMCAVVFGAIEQTMIYFLPVY</sequence>
<dbReference type="GO" id="GO:0005886">
    <property type="term" value="C:plasma membrane"/>
    <property type="evidence" value="ECO:0007669"/>
    <property type="project" value="TreeGrafter"/>
</dbReference>
<dbReference type="SUPFAM" id="SSF103473">
    <property type="entry name" value="MFS general substrate transporter"/>
    <property type="match status" value="1"/>
</dbReference>
<dbReference type="InterPro" id="IPR020846">
    <property type="entry name" value="MFS_dom"/>
</dbReference>
<dbReference type="PROSITE" id="PS50850">
    <property type="entry name" value="MFS"/>
    <property type="match status" value="1"/>
</dbReference>
<feature type="transmembrane region" description="Helical" evidence="4">
    <location>
        <begin position="167"/>
        <end position="187"/>
    </location>
</feature>
<comment type="caution">
    <text evidence="6">The sequence shown here is derived from an EMBL/GenBank/DDBJ whole genome shotgun (WGS) entry which is preliminary data.</text>
</comment>